<gene>
    <name evidence="1" type="ORF">CPT_Muldoon_028</name>
</gene>
<dbReference type="EMBL" id="MN095771">
    <property type="protein sequence ID" value="QFR55985.1"/>
    <property type="molecule type" value="Genomic_DNA"/>
</dbReference>
<proteinExistence type="predicted"/>
<reference evidence="2" key="1">
    <citation type="submission" date="2019-06" db="EMBL/GenBank/DDBJ databases">
        <title>Complete genome sequence of Serratia marcescens phage Muldoon.</title>
        <authorList>
            <person name="Campbell S."/>
            <person name="Atkinson C."/>
            <person name="Moreland R."/>
            <person name="Liu M."/>
            <person name="Ramsey J."/>
            <person name="Leavitt J."/>
        </authorList>
    </citation>
    <scope>NUCLEOTIDE SEQUENCE [LARGE SCALE GENOMIC DNA]</scope>
</reference>
<protein>
    <submittedName>
        <fullName evidence="1">Uncharacterized protein</fullName>
    </submittedName>
</protein>
<organism evidence="1 2">
    <name type="scientific">Serratia phage Muldoon</name>
    <dbReference type="NCBI Taxonomy" id="2601678"/>
    <lineage>
        <taxon>Viruses</taxon>
        <taxon>Duplodnaviria</taxon>
        <taxon>Heunggongvirae</taxon>
        <taxon>Uroviricota</taxon>
        <taxon>Caudoviricetes</taxon>
        <taxon>Muldoonvirus</taxon>
        <taxon>Muldoonvirus muldoon</taxon>
    </lineage>
</organism>
<dbReference type="Proteomes" id="UP000326777">
    <property type="component" value="Genome"/>
</dbReference>
<sequence length="63" mass="7413">MMQNTSKHKIEDLKFCKSRHKEALERSKVSWAKDLPECKSRIAYHEQAIAKITSMIEELEHAQ</sequence>
<keyword evidence="2" id="KW-1185">Reference proteome</keyword>
<evidence type="ECO:0000313" key="2">
    <source>
        <dbReference type="Proteomes" id="UP000326777"/>
    </source>
</evidence>
<accession>A0A5P8PH55</accession>
<name>A0A5P8PH55_9CAUD</name>
<evidence type="ECO:0000313" key="1">
    <source>
        <dbReference type="EMBL" id="QFR55985.1"/>
    </source>
</evidence>